<feature type="binding site" evidence="13">
    <location>
        <begin position="91"/>
        <end position="98"/>
    </location>
    <ligand>
        <name>ATP</name>
        <dbReference type="ChEBI" id="CHEBI:30616"/>
    </ligand>
</feature>
<dbReference type="AlphaFoldDB" id="A0AAN8PLR1"/>
<evidence type="ECO:0000256" key="4">
    <source>
        <dbReference type="ARBA" id="ARBA00022701"/>
    </source>
</evidence>
<reference evidence="17 18" key="1">
    <citation type="submission" date="2023-10" db="EMBL/GenBank/DDBJ databases">
        <title>Genomes of two closely related lineages of the louse Polyplax serrata with different host specificities.</title>
        <authorList>
            <person name="Martinu J."/>
            <person name="Tarabai H."/>
            <person name="Stefka J."/>
            <person name="Hypsa V."/>
        </authorList>
    </citation>
    <scope>NUCLEOTIDE SEQUENCE [LARGE SCALE GENOMIC DNA]</scope>
    <source>
        <strain evidence="17">HR10_N</strain>
    </source>
</reference>
<dbReference type="Gene3D" id="3.40.850.10">
    <property type="entry name" value="Kinesin motor domain"/>
    <property type="match status" value="1"/>
</dbReference>
<evidence type="ECO:0000256" key="6">
    <source>
        <dbReference type="ARBA" id="ARBA00022776"/>
    </source>
</evidence>
<dbReference type="PRINTS" id="PR00380">
    <property type="entry name" value="KINESINHEAVY"/>
</dbReference>
<keyword evidence="6" id="KW-0498">Mitosis</keyword>
<evidence type="ECO:0000256" key="15">
    <source>
        <dbReference type="SAM" id="Coils"/>
    </source>
</evidence>
<accession>A0AAN8PLR1</accession>
<dbReference type="GO" id="GO:0008574">
    <property type="term" value="F:plus-end-directed microtubule motor activity"/>
    <property type="evidence" value="ECO:0007669"/>
    <property type="project" value="TreeGrafter"/>
</dbReference>
<feature type="domain" description="Kinesin motor" evidence="16">
    <location>
        <begin position="12"/>
        <end position="354"/>
    </location>
</feature>
<evidence type="ECO:0000256" key="12">
    <source>
        <dbReference type="ARBA" id="ARBA00034704"/>
    </source>
</evidence>
<dbReference type="PROSITE" id="PS00411">
    <property type="entry name" value="KINESIN_MOTOR_1"/>
    <property type="match status" value="1"/>
</dbReference>
<dbReference type="SMART" id="SM00129">
    <property type="entry name" value="KISc"/>
    <property type="match status" value="1"/>
</dbReference>
<organism evidence="17 18">
    <name type="scientific">Polyplax serrata</name>
    <name type="common">Common mouse louse</name>
    <dbReference type="NCBI Taxonomy" id="468196"/>
    <lineage>
        <taxon>Eukaryota</taxon>
        <taxon>Metazoa</taxon>
        <taxon>Ecdysozoa</taxon>
        <taxon>Arthropoda</taxon>
        <taxon>Hexapoda</taxon>
        <taxon>Insecta</taxon>
        <taxon>Pterygota</taxon>
        <taxon>Neoptera</taxon>
        <taxon>Paraneoptera</taxon>
        <taxon>Psocodea</taxon>
        <taxon>Troctomorpha</taxon>
        <taxon>Phthiraptera</taxon>
        <taxon>Anoplura</taxon>
        <taxon>Polyplacidae</taxon>
        <taxon>Polyplax</taxon>
    </lineage>
</organism>
<dbReference type="InterPro" id="IPR047241">
    <property type="entry name" value="KIF11-like_kin_motor_dom"/>
</dbReference>
<dbReference type="GO" id="GO:0072686">
    <property type="term" value="C:mitotic spindle"/>
    <property type="evidence" value="ECO:0007669"/>
    <property type="project" value="TreeGrafter"/>
</dbReference>
<keyword evidence="11" id="KW-0131">Cell cycle</keyword>
<dbReference type="InterPro" id="IPR001752">
    <property type="entry name" value="Kinesin_motor_dom"/>
</dbReference>
<evidence type="ECO:0000256" key="8">
    <source>
        <dbReference type="ARBA" id="ARBA00023054"/>
    </source>
</evidence>
<dbReference type="PANTHER" id="PTHR47970:SF12">
    <property type="entry name" value="KINESIN FAMILY MEMBER 11"/>
    <property type="match status" value="1"/>
</dbReference>
<feature type="coiled-coil region" evidence="15">
    <location>
        <begin position="363"/>
        <end position="441"/>
    </location>
</feature>
<dbReference type="PROSITE" id="PS50067">
    <property type="entry name" value="KINESIN_MOTOR_2"/>
    <property type="match status" value="1"/>
</dbReference>
<dbReference type="Pfam" id="PF00225">
    <property type="entry name" value="Kinesin"/>
    <property type="match status" value="1"/>
</dbReference>
<dbReference type="InterPro" id="IPR036961">
    <property type="entry name" value="Kinesin_motor_dom_sf"/>
</dbReference>
<dbReference type="CDD" id="cd01364">
    <property type="entry name" value="KISc_BimC_Eg5"/>
    <property type="match status" value="1"/>
</dbReference>
<keyword evidence="7 13" id="KW-0067">ATP-binding</keyword>
<evidence type="ECO:0000256" key="7">
    <source>
        <dbReference type="ARBA" id="ARBA00022840"/>
    </source>
</evidence>
<dbReference type="SUPFAM" id="SSF52540">
    <property type="entry name" value="P-loop containing nucleoside triphosphate hydrolases"/>
    <property type="match status" value="1"/>
</dbReference>
<keyword evidence="10" id="KW-0206">Cytoskeleton</keyword>
<evidence type="ECO:0000256" key="1">
    <source>
        <dbReference type="ARBA" id="ARBA00004245"/>
    </source>
</evidence>
<dbReference type="GO" id="GO:0008017">
    <property type="term" value="F:microtubule binding"/>
    <property type="evidence" value="ECO:0007669"/>
    <property type="project" value="InterPro"/>
</dbReference>
<evidence type="ECO:0000256" key="2">
    <source>
        <dbReference type="ARBA" id="ARBA00022490"/>
    </source>
</evidence>
<dbReference type="GO" id="GO:0007018">
    <property type="term" value="P:microtubule-based movement"/>
    <property type="evidence" value="ECO:0007669"/>
    <property type="project" value="InterPro"/>
</dbReference>
<dbReference type="GO" id="GO:0005524">
    <property type="term" value="F:ATP binding"/>
    <property type="evidence" value="ECO:0007669"/>
    <property type="project" value="UniProtKB-UniRule"/>
</dbReference>
<gene>
    <name evidence="17" type="ORF">RUM43_010754</name>
</gene>
<keyword evidence="2" id="KW-0963">Cytoplasm</keyword>
<evidence type="ECO:0000256" key="14">
    <source>
        <dbReference type="RuleBase" id="RU000394"/>
    </source>
</evidence>
<keyword evidence="4 14" id="KW-0493">Microtubule</keyword>
<evidence type="ECO:0000313" key="17">
    <source>
        <dbReference type="EMBL" id="KAK6637080.1"/>
    </source>
</evidence>
<dbReference type="EMBL" id="JAWJWE010000004">
    <property type="protein sequence ID" value="KAK6637080.1"/>
    <property type="molecule type" value="Genomic_DNA"/>
</dbReference>
<evidence type="ECO:0000256" key="13">
    <source>
        <dbReference type="PROSITE-ProRule" id="PRU00283"/>
    </source>
</evidence>
<evidence type="ECO:0000259" key="16">
    <source>
        <dbReference type="PROSITE" id="PS50067"/>
    </source>
</evidence>
<evidence type="ECO:0000256" key="11">
    <source>
        <dbReference type="ARBA" id="ARBA00023306"/>
    </source>
</evidence>
<keyword evidence="9 13" id="KW-0505">Motor protein</keyword>
<dbReference type="GO" id="GO:0005876">
    <property type="term" value="C:spindle microtubule"/>
    <property type="evidence" value="ECO:0007669"/>
    <property type="project" value="TreeGrafter"/>
</dbReference>
<dbReference type="Proteomes" id="UP001372834">
    <property type="component" value="Unassembled WGS sequence"/>
</dbReference>
<name>A0AAN8PLR1_POLSC</name>
<evidence type="ECO:0000256" key="3">
    <source>
        <dbReference type="ARBA" id="ARBA00022618"/>
    </source>
</evidence>
<dbReference type="InterPro" id="IPR027417">
    <property type="entry name" value="P-loop_NTPase"/>
</dbReference>
<dbReference type="GO" id="GO:0051231">
    <property type="term" value="P:spindle elongation"/>
    <property type="evidence" value="ECO:0007669"/>
    <property type="project" value="TreeGrafter"/>
</dbReference>
<dbReference type="FunFam" id="3.40.850.10:FF:000051">
    <property type="entry name" value="Kinesin-like protein bimC"/>
    <property type="match status" value="1"/>
</dbReference>
<sequence length="970" mass="111130">MAAKSKCDKKQHIQVFARVRPQSSQELRSQVIVDCVSSKEVTVKDKSQTKTFTFDRVFGPDSKQVEIYKTVVSPLIQEVLQGYNCTVFAYGQTGTGKTFTMVGDKSEISSKTWEQDPSSGIIPRTLSHLFDELKVRADEFTVRVSFLELYNEELCDLLAPIESDDGKSLKLFEDSMKKGSVIVSGLEERTVHNKDDVYAILEAGNLRRQTAPTLMNAQSSRSHTIFTITVHIKVTTPEGEDLIKTGKLNLVDLAGSENIGRSGAVEMRAREAGSINQSLLTLGRVITSLVERTPHVPYRQLKNFALRESKLTRILQDSLGGRTKTSIIATVSPALCNIEETLSTFDYAHRARNITNKPEINQKTSKRVLLKEYTEEIERLRRDLMATRDKHGVYLASENYNSIMAERENLNKELVSKLQLLKVREDELSKQEEILKSLNINLYATQHELAITNQKLEEANKLCTEKDDMLNELGTQTTIILKTTDEAVHDAKHLHARLAESRRILEHNFNSAQKFKSNICYNLANMKIRTKEFLANGISEVNNQMEADKQLITSLISNQREAKEFTKQIMNGTTNQIKSCFEIFTDQNTSVQCFLTEQLAELKSVVDIHNKKAHQIITNLLDYSQQLKSKWDQVFCKFEANQKLLEKQKVDADLVQERLSQLMKMSLIIPTVYMEKLQYREDCLKKYVEKCNFLETQQNNVQKRIEDFGYKIHQMANDHLEILQRQKECQDALKSVQQNKMSEEDNFYSEIMAGLDARICDISKHVMETGTINNRIFETADEMLQCSTEHMLPKLNDVLELEKKSFNAITSMISENNVDLEDKLNNIKYANIAENSKIGQNSKSLEERSNELVRIITSQNTKMEGNTNAQWNLLDDAIKEIKRKREMLSSCITGYSEELFSGIHERQKEIETFFCEEIMKDEKTGSTPQRKEFTYPRRIVGFSFVNHGDLKQDEEVLRNVNNISCDTSVR</sequence>
<dbReference type="InterPro" id="IPR019821">
    <property type="entry name" value="Kinesin_motor_CS"/>
</dbReference>
<dbReference type="GO" id="GO:0090307">
    <property type="term" value="P:mitotic spindle assembly"/>
    <property type="evidence" value="ECO:0007669"/>
    <property type="project" value="TreeGrafter"/>
</dbReference>
<comment type="similarity">
    <text evidence="12">Belongs to the TRAFAC class myosin-kinesin ATPase superfamily. Kinesin family. KIN-5/BimC subfamily.</text>
</comment>
<proteinExistence type="inferred from homology"/>
<dbReference type="GO" id="GO:0005634">
    <property type="term" value="C:nucleus"/>
    <property type="evidence" value="ECO:0007669"/>
    <property type="project" value="TreeGrafter"/>
</dbReference>
<protein>
    <recommendedName>
        <fullName evidence="14">Kinesin-like protein</fullName>
    </recommendedName>
</protein>
<keyword evidence="3" id="KW-0132">Cell division</keyword>
<evidence type="ECO:0000256" key="9">
    <source>
        <dbReference type="ARBA" id="ARBA00023175"/>
    </source>
</evidence>
<evidence type="ECO:0000256" key="10">
    <source>
        <dbReference type="ARBA" id="ARBA00023212"/>
    </source>
</evidence>
<comment type="caution">
    <text evidence="17">The sequence shown here is derived from an EMBL/GenBank/DDBJ whole genome shotgun (WGS) entry which is preliminary data.</text>
</comment>
<evidence type="ECO:0000256" key="5">
    <source>
        <dbReference type="ARBA" id="ARBA00022741"/>
    </source>
</evidence>
<evidence type="ECO:0000313" key="18">
    <source>
        <dbReference type="Proteomes" id="UP001372834"/>
    </source>
</evidence>
<dbReference type="GO" id="GO:0051301">
    <property type="term" value="P:cell division"/>
    <property type="evidence" value="ECO:0007669"/>
    <property type="project" value="UniProtKB-KW"/>
</dbReference>
<dbReference type="InterPro" id="IPR047149">
    <property type="entry name" value="KIF11-like"/>
</dbReference>
<comment type="subcellular location">
    <subcellularLocation>
        <location evidence="1">Cytoplasm</location>
        <location evidence="1">Cytoskeleton</location>
    </subcellularLocation>
</comment>
<dbReference type="PANTHER" id="PTHR47970">
    <property type="entry name" value="KINESIN-LIKE PROTEIN KIF11"/>
    <property type="match status" value="1"/>
</dbReference>
<keyword evidence="8 15" id="KW-0175">Coiled coil</keyword>
<keyword evidence="5 13" id="KW-0547">Nucleotide-binding</keyword>